<dbReference type="PANTHER" id="PTHR43540">
    <property type="entry name" value="PEROXYUREIDOACRYLATE/UREIDOACRYLATE AMIDOHYDROLASE-RELATED"/>
    <property type="match status" value="1"/>
</dbReference>
<evidence type="ECO:0000313" key="3">
    <source>
        <dbReference type="EMBL" id="TXL70347.1"/>
    </source>
</evidence>
<dbReference type="EMBL" id="VDUZ01000061">
    <property type="protein sequence ID" value="TXL70347.1"/>
    <property type="molecule type" value="Genomic_DNA"/>
</dbReference>
<dbReference type="OrthoDB" id="9794942at2"/>
<protein>
    <submittedName>
        <fullName evidence="3">Cysteine hydrolase</fullName>
    </submittedName>
</protein>
<gene>
    <name evidence="3" type="ORF">FHP25_35050</name>
</gene>
<evidence type="ECO:0000259" key="2">
    <source>
        <dbReference type="Pfam" id="PF00857"/>
    </source>
</evidence>
<name>A0A5C8PAS0_9HYPH</name>
<evidence type="ECO:0000313" key="4">
    <source>
        <dbReference type="Proteomes" id="UP000321638"/>
    </source>
</evidence>
<dbReference type="InterPro" id="IPR036380">
    <property type="entry name" value="Isochorismatase-like_sf"/>
</dbReference>
<comment type="caution">
    <text evidence="3">The sequence shown here is derived from an EMBL/GenBank/DDBJ whole genome shotgun (WGS) entry which is preliminary data.</text>
</comment>
<evidence type="ECO:0000256" key="1">
    <source>
        <dbReference type="ARBA" id="ARBA00022801"/>
    </source>
</evidence>
<accession>A0A5C8PAS0</accession>
<dbReference type="InterPro" id="IPR000868">
    <property type="entry name" value="Isochorismatase-like_dom"/>
</dbReference>
<dbReference type="AlphaFoldDB" id="A0A5C8PAS0"/>
<dbReference type="Gene3D" id="3.40.50.850">
    <property type="entry name" value="Isochorismatase-like"/>
    <property type="match status" value="1"/>
</dbReference>
<feature type="domain" description="Isochorismatase-like" evidence="2">
    <location>
        <begin position="21"/>
        <end position="190"/>
    </location>
</feature>
<dbReference type="SUPFAM" id="SSF52499">
    <property type="entry name" value="Isochorismatase-like hydrolases"/>
    <property type="match status" value="1"/>
</dbReference>
<reference evidence="3 4" key="1">
    <citation type="submission" date="2019-06" db="EMBL/GenBank/DDBJ databases">
        <title>New taxonomy in bacterial strain CC-CFT640, isolated from vineyard.</title>
        <authorList>
            <person name="Lin S.-Y."/>
            <person name="Tsai C.-F."/>
            <person name="Young C.-C."/>
        </authorList>
    </citation>
    <scope>NUCLEOTIDE SEQUENCE [LARGE SCALE GENOMIC DNA]</scope>
    <source>
        <strain evidence="3 4">CC-CFT640</strain>
    </source>
</reference>
<dbReference type="Proteomes" id="UP000321638">
    <property type="component" value="Unassembled WGS sequence"/>
</dbReference>
<dbReference type="GO" id="GO:0016787">
    <property type="term" value="F:hydrolase activity"/>
    <property type="evidence" value="ECO:0007669"/>
    <property type="project" value="UniProtKB-KW"/>
</dbReference>
<keyword evidence="1 3" id="KW-0378">Hydrolase</keyword>
<dbReference type="InterPro" id="IPR050272">
    <property type="entry name" value="Isochorismatase-like_hydrls"/>
</dbReference>
<dbReference type="RefSeq" id="WP_147851665.1">
    <property type="nucleotide sequence ID" value="NZ_VDUZ01000061.1"/>
</dbReference>
<organism evidence="3 4">
    <name type="scientific">Vineibacter terrae</name>
    <dbReference type="NCBI Taxonomy" id="2586908"/>
    <lineage>
        <taxon>Bacteria</taxon>
        <taxon>Pseudomonadati</taxon>
        <taxon>Pseudomonadota</taxon>
        <taxon>Alphaproteobacteria</taxon>
        <taxon>Hyphomicrobiales</taxon>
        <taxon>Vineibacter</taxon>
    </lineage>
</organism>
<proteinExistence type="predicted"/>
<sequence>MPKTLLQLANADLAPAKVSEAALVLIDIQNEYLAGPIALPDAKPAVAAAQRLLDAARRAQAPIFHIAHRGRAGGLFDRDAERGQIVSVLAPAIGEAVVEKPLPNSFAGTNLHELLAATGRKNLILAGFMTHMCVSSTARAATDLGYRVTIDASACATRDLPGLGGSVVTAQTLHEVALAELADRFAIIASGSHELA</sequence>
<dbReference type="Pfam" id="PF00857">
    <property type="entry name" value="Isochorismatase"/>
    <property type="match status" value="1"/>
</dbReference>
<dbReference type="PANTHER" id="PTHR43540:SF15">
    <property type="entry name" value="BLR5631 PROTEIN"/>
    <property type="match status" value="1"/>
</dbReference>
<dbReference type="CDD" id="cd01014">
    <property type="entry name" value="nicotinamidase_related"/>
    <property type="match status" value="1"/>
</dbReference>
<keyword evidence="4" id="KW-1185">Reference proteome</keyword>